<dbReference type="GO" id="GO:0008270">
    <property type="term" value="F:zinc ion binding"/>
    <property type="evidence" value="ECO:0007669"/>
    <property type="project" value="InterPro"/>
</dbReference>
<organism evidence="2 3">
    <name type="scientific">Candidatus Methanoperedens nitratireducens</name>
    <dbReference type="NCBI Taxonomy" id="1392998"/>
    <lineage>
        <taxon>Archaea</taxon>
        <taxon>Methanobacteriati</taxon>
        <taxon>Methanobacteriota</taxon>
        <taxon>Stenosarchaea group</taxon>
        <taxon>Methanomicrobia</taxon>
        <taxon>Methanosarcinales</taxon>
        <taxon>ANME-2 cluster</taxon>
        <taxon>Candidatus Methanoperedentaceae</taxon>
        <taxon>Candidatus Methanoperedens</taxon>
    </lineage>
</organism>
<dbReference type="CDD" id="cd00085">
    <property type="entry name" value="HNHc"/>
    <property type="match status" value="1"/>
</dbReference>
<sequence length="76" mass="9067">MEPLSEKTLECPNCKRILDKKYFVKHHLVPRQKGGTHIEDNTIFLCRMGRQKRRYQNKTYKQGRFLQVGAYKALIN</sequence>
<name>A0A284VM02_9EURY</name>
<protein>
    <recommendedName>
        <fullName evidence="1">HNH domain-containing protein</fullName>
    </recommendedName>
</protein>
<evidence type="ECO:0000313" key="2">
    <source>
        <dbReference type="EMBL" id="SNQ60272.1"/>
    </source>
</evidence>
<dbReference type="RefSeq" id="WP_096204561.1">
    <property type="nucleotide sequence ID" value="NZ_FZMP01000084.1"/>
</dbReference>
<dbReference type="Pfam" id="PF01844">
    <property type="entry name" value="HNH"/>
    <property type="match status" value="1"/>
</dbReference>
<dbReference type="InterPro" id="IPR003615">
    <property type="entry name" value="HNH_nuc"/>
</dbReference>
<feature type="domain" description="HNH" evidence="1">
    <location>
        <begin position="11"/>
        <end position="47"/>
    </location>
</feature>
<dbReference type="InterPro" id="IPR002711">
    <property type="entry name" value="HNH"/>
</dbReference>
<dbReference type="OrthoDB" id="11472at2157"/>
<dbReference type="AlphaFoldDB" id="A0A284VM02"/>
<keyword evidence="3" id="KW-1185">Reference proteome</keyword>
<reference evidence="3" key="1">
    <citation type="submission" date="2017-06" db="EMBL/GenBank/DDBJ databases">
        <authorList>
            <person name="Cremers G."/>
        </authorList>
    </citation>
    <scope>NUCLEOTIDE SEQUENCE [LARGE SCALE GENOMIC DNA]</scope>
</reference>
<dbReference type="GO" id="GO:0003676">
    <property type="term" value="F:nucleic acid binding"/>
    <property type="evidence" value="ECO:0007669"/>
    <property type="project" value="InterPro"/>
</dbReference>
<gene>
    <name evidence="2" type="ORF">MNV_1740017</name>
</gene>
<dbReference type="EMBL" id="FZMP01000084">
    <property type="protein sequence ID" value="SNQ60272.1"/>
    <property type="molecule type" value="Genomic_DNA"/>
</dbReference>
<dbReference type="STRING" id="1392998.ANME2D_02450"/>
<evidence type="ECO:0000259" key="1">
    <source>
        <dbReference type="Pfam" id="PF01844"/>
    </source>
</evidence>
<evidence type="ECO:0000313" key="3">
    <source>
        <dbReference type="Proteomes" id="UP000218615"/>
    </source>
</evidence>
<dbReference type="GO" id="GO:0004519">
    <property type="term" value="F:endonuclease activity"/>
    <property type="evidence" value="ECO:0007669"/>
    <property type="project" value="InterPro"/>
</dbReference>
<dbReference type="Proteomes" id="UP000218615">
    <property type="component" value="Unassembled WGS sequence"/>
</dbReference>
<proteinExistence type="predicted"/>
<dbReference type="Gene3D" id="1.10.30.50">
    <property type="match status" value="1"/>
</dbReference>
<accession>A0A284VM02</accession>